<dbReference type="OrthoDB" id="5307922at2759"/>
<dbReference type="Pfam" id="PF20067">
    <property type="entry name" value="SSL_N"/>
    <property type="match status" value="1"/>
</dbReference>
<dbReference type="AlphaFoldDB" id="A0A7J7NPH5"/>
<proteinExistence type="inferred from homology"/>
<dbReference type="GO" id="GO:0016787">
    <property type="term" value="F:hydrolase activity"/>
    <property type="evidence" value="ECO:0007669"/>
    <property type="project" value="TreeGrafter"/>
</dbReference>
<keyword evidence="9" id="KW-1185">Reference proteome</keyword>
<accession>A0A7J7NPH5</accession>
<evidence type="ECO:0000256" key="1">
    <source>
        <dbReference type="ARBA" id="ARBA00004116"/>
    </source>
</evidence>
<comment type="caution">
    <text evidence="8">The sequence shown here is derived from an EMBL/GenBank/DDBJ whole genome shotgun (WGS) entry which is preliminary data.</text>
</comment>
<dbReference type="Gene3D" id="2.120.10.30">
    <property type="entry name" value="TolB, C-terminal domain"/>
    <property type="match status" value="1"/>
</dbReference>
<keyword evidence="4 6" id="KW-0732">Signal</keyword>
<evidence type="ECO:0000313" key="8">
    <source>
        <dbReference type="EMBL" id="KAF6169079.1"/>
    </source>
</evidence>
<dbReference type="PANTHER" id="PTHR10426:SF86">
    <property type="entry name" value="PROTEIN STRICTOSIDINE SYNTHASE-LIKE 10-LIKE"/>
    <property type="match status" value="1"/>
</dbReference>
<gene>
    <name evidence="8" type="ORF">GIB67_038576</name>
</gene>
<evidence type="ECO:0000256" key="6">
    <source>
        <dbReference type="SAM" id="SignalP"/>
    </source>
</evidence>
<comment type="similarity">
    <text evidence="2">Belongs to the strictosidine synthase family.</text>
</comment>
<name>A0A7J7NPH5_9MAGN</name>
<dbReference type="SUPFAM" id="SSF63829">
    <property type="entry name" value="Calcium-dependent phosphotriesterase"/>
    <property type="match status" value="1"/>
</dbReference>
<evidence type="ECO:0000256" key="5">
    <source>
        <dbReference type="ARBA" id="ARBA00023180"/>
    </source>
</evidence>
<evidence type="ECO:0000313" key="9">
    <source>
        <dbReference type="Proteomes" id="UP000541444"/>
    </source>
</evidence>
<evidence type="ECO:0000256" key="2">
    <source>
        <dbReference type="ARBA" id="ARBA00009191"/>
    </source>
</evidence>
<evidence type="ECO:0000256" key="3">
    <source>
        <dbReference type="ARBA" id="ARBA00022554"/>
    </source>
</evidence>
<dbReference type="FunFam" id="2.120.10.30:FF:000032">
    <property type="entry name" value="Protein STRICTOSIDINE SYNTHASE-LIKE 13"/>
    <property type="match status" value="1"/>
</dbReference>
<feature type="signal peptide" evidence="6">
    <location>
        <begin position="1"/>
        <end position="25"/>
    </location>
</feature>
<dbReference type="EMBL" id="JACGCM010000671">
    <property type="protein sequence ID" value="KAF6169079.1"/>
    <property type="molecule type" value="Genomic_DNA"/>
</dbReference>
<dbReference type="Pfam" id="PF03088">
    <property type="entry name" value="Str_synth"/>
    <property type="match status" value="1"/>
</dbReference>
<protein>
    <recommendedName>
        <fullName evidence="7">Strictosidine synthase conserved region domain-containing protein</fullName>
    </recommendedName>
</protein>
<reference evidence="8 9" key="1">
    <citation type="journal article" date="2020" name="IScience">
        <title>Genome Sequencing of the Endangered Kingdonia uniflora (Circaeasteraceae, Ranunculales) Reveals Potential Mechanisms of Evolutionary Specialization.</title>
        <authorList>
            <person name="Sun Y."/>
            <person name="Deng T."/>
            <person name="Zhang A."/>
            <person name="Moore M.J."/>
            <person name="Landis J.B."/>
            <person name="Lin N."/>
            <person name="Zhang H."/>
            <person name="Zhang X."/>
            <person name="Huang J."/>
            <person name="Zhang X."/>
            <person name="Sun H."/>
            <person name="Wang H."/>
        </authorList>
    </citation>
    <scope>NUCLEOTIDE SEQUENCE [LARGE SCALE GENOMIC DNA]</scope>
    <source>
        <strain evidence="8">TB1705</strain>
        <tissue evidence="8">Leaf</tissue>
    </source>
</reference>
<keyword evidence="3" id="KW-0926">Vacuole</keyword>
<dbReference type="Proteomes" id="UP000541444">
    <property type="component" value="Unassembled WGS sequence"/>
</dbReference>
<evidence type="ECO:0000259" key="7">
    <source>
        <dbReference type="Pfam" id="PF03088"/>
    </source>
</evidence>
<comment type="subcellular location">
    <subcellularLocation>
        <location evidence="1">Vacuole</location>
    </subcellularLocation>
</comment>
<feature type="domain" description="Strictosidine synthase conserved region" evidence="7">
    <location>
        <begin position="148"/>
        <end position="235"/>
    </location>
</feature>
<dbReference type="GO" id="GO:0005773">
    <property type="term" value="C:vacuole"/>
    <property type="evidence" value="ECO:0007669"/>
    <property type="project" value="UniProtKB-SubCell"/>
</dbReference>
<dbReference type="PANTHER" id="PTHR10426">
    <property type="entry name" value="STRICTOSIDINE SYNTHASE-RELATED"/>
    <property type="match status" value="1"/>
</dbReference>
<evidence type="ECO:0000256" key="4">
    <source>
        <dbReference type="ARBA" id="ARBA00022729"/>
    </source>
</evidence>
<dbReference type="InterPro" id="IPR011042">
    <property type="entry name" value="6-blade_b-propeller_TolB-like"/>
</dbReference>
<keyword evidence="5" id="KW-0325">Glycoprotein</keyword>
<feature type="chain" id="PRO_5029672611" description="Strictosidine synthase conserved region domain-containing protein" evidence="6">
    <location>
        <begin position="26"/>
        <end position="340"/>
    </location>
</feature>
<dbReference type="InterPro" id="IPR018119">
    <property type="entry name" value="Strictosidine_synth_cons-reg"/>
</dbReference>
<sequence length="340" mass="38157">MKTTRPLPTISFVVFFSSLVLRSNAYKFHRINLTSGANGPESLAFDCDEGGPYTGVSDGRIFKWGGRKHGWSEFAVTSQDRKRDLCDGSNDPKLEHICGRPLGLQFNKATCELYIADAYFGLFVVSRYGGVATLLASRAEGVPLRFTNSVDIDTDDGAVYFTDTSMYYQRREFLQVIQGNDSSGRLLKYDMQSKNVTVLLRGLPFANGVALSKDHSYILIAETTSRQVLRYWLKGSKANTVEVFAHFPSYIDNIRRNTKGEFWVALNNGKRRNEKSDNVTSTSTEENIVATRIDEEGQILEVLKDNYGGKYLEYVSEVLDANGKLWVGSVRDPFLSFSKT</sequence>
<organism evidence="8 9">
    <name type="scientific">Kingdonia uniflora</name>
    <dbReference type="NCBI Taxonomy" id="39325"/>
    <lineage>
        <taxon>Eukaryota</taxon>
        <taxon>Viridiplantae</taxon>
        <taxon>Streptophyta</taxon>
        <taxon>Embryophyta</taxon>
        <taxon>Tracheophyta</taxon>
        <taxon>Spermatophyta</taxon>
        <taxon>Magnoliopsida</taxon>
        <taxon>Ranunculales</taxon>
        <taxon>Circaeasteraceae</taxon>
        <taxon>Kingdonia</taxon>
    </lineage>
</organism>
<dbReference type="GO" id="GO:0012505">
    <property type="term" value="C:endomembrane system"/>
    <property type="evidence" value="ECO:0007669"/>
    <property type="project" value="TreeGrafter"/>
</dbReference>